<feature type="region of interest" description="Disordered" evidence="1">
    <location>
        <begin position="521"/>
        <end position="610"/>
    </location>
</feature>
<feature type="compositionally biased region" description="Low complexity" evidence="1">
    <location>
        <begin position="267"/>
        <end position="314"/>
    </location>
</feature>
<feature type="compositionally biased region" description="Basic and acidic residues" evidence="1">
    <location>
        <begin position="79"/>
        <end position="99"/>
    </location>
</feature>
<dbReference type="EMBL" id="MIGC01002017">
    <property type="protein sequence ID" value="PHJ21800.1"/>
    <property type="molecule type" value="Genomic_DNA"/>
</dbReference>
<sequence>MSILALVAPGKRHNKEASRSNVSSSSSSSSLPALLPSPTLTPSRIPPDQRSRLGQDSADGGDMSPASLSLTNSGNVERSGFKEGRAKKDFLQENDHRREEDEEDLPVPGNAVTSTTATTATTAFCVEGGGGGGGSQYKTKTSISILSLLENRILRSKQGEEDLSQCQISEGEKNQREEEEERERRERNEASGHARHARRLGSEGRGGATSGEGEDREGRKEERKHPDRKTYRDKGGGTALLDMLKRRATPADGDLFKTATGDASQISSHCHTSLLQSSSSSSSSSSSLPPSLSSSFSSAHAYFESSSSSISASPPLLPCPHPSKASRKKAEGRSINNGGGGILLLPSQHRPDLSSSSSRHATVHPQRSHEENSSSSSCLSSSQSHQRRASSLSVQMGHSGVKTPGGEEEEGREKSEGLRKNSRNGKIITLPSHLNHSHDEDQRKSLTCGRSFVNRDDSILGLPSSSSSTPSSSSPSLSSSSSPSSMRPSSSDPRRAGGGEGSEGVENYYLSLCINSSFSPIHPSTAPHRLANSTSHVRLSGNASSSDSASSSSACTVLNLSSSSGGHLEEEEEKKDTEERGEEGIVVGGGEGVSLSHAGGGEGTSKPNGVLSLLFGKTRQTGRKVEVSSLFVSGDRQQEIEEKESHRGGAGGEGEKKEEQERSENEEEEGGGMIEVSRERLRSAVQTVMQSELFLDMVWRELKKQSSRNPNSQGMKREEKHEALSCHRSKNSRKKKNA</sequence>
<feature type="region of interest" description="Disordered" evidence="1">
    <location>
        <begin position="1"/>
        <end position="117"/>
    </location>
</feature>
<feature type="compositionally biased region" description="Low complexity" evidence="1">
    <location>
        <begin position="23"/>
        <end position="43"/>
    </location>
</feature>
<name>A0A2C6KMU8_9APIC</name>
<feature type="compositionally biased region" description="Basic and acidic residues" evidence="1">
    <location>
        <begin position="216"/>
        <end position="235"/>
    </location>
</feature>
<feature type="compositionally biased region" description="Low complexity" evidence="1">
    <location>
        <begin position="543"/>
        <end position="554"/>
    </location>
</feature>
<feature type="region of interest" description="Disordered" evidence="1">
    <location>
        <begin position="704"/>
        <end position="738"/>
    </location>
</feature>
<evidence type="ECO:0000256" key="1">
    <source>
        <dbReference type="SAM" id="MobiDB-lite"/>
    </source>
</evidence>
<keyword evidence="3" id="KW-1185">Reference proteome</keyword>
<proteinExistence type="predicted"/>
<gene>
    <name evidence="2" type="ORF">CSUI_004349</name>
</gene>
<feature type="compositionally biased region" description="Basic and acidic residues" evidence="1">
    <location>
        <begin position="636"/>
        <end position="663"/>
    </location>
</feature>
<feature type="region of interest" description="Disordered" evidence="1">
    <location>
        <begin position="625"/>
        <end position="678"/>
    </location>
</feature>
<dbReference type="GeneID" id="94427752"/>
<feature type="compositionally biased region" description="Low complexity" evidence="1">
    <location>
        <begin position="373"/>
        <end position="393"/>
    </location>
</feature>
<protein>
    <submittedName>
        <fullName evidence="2">Uncharacterized protein</fullName>
    </submittedName>
</protein>
<accession>A0A2C6KMU8</accession>
<comment type="caution">
    <text evidence="2">The sequence shown here is derived from an EMBL/GenBank/DDBJ whole genome shotgun (WGS) entry which is preliminary data.</text>
</comment>
<evidence type="ECO:0000313" key="2">
    <source>
        <dbReference type="EMBL" id="PHJ21800.1"/>
    </source>
</evidence>
<feature type="compositionally biased region" description="Basic residues" evidence="1">
    <location>
        <begin position="727"/>
        <end position="738"/>
    </location>
</feature>
<feature type="compositionally biased region" description="Low complexity" evidence="1">
    <location>
        <begin position="463"/>
        <end position="491"/>
    </location>
</feature>
<reference evidence="2 3" key="1">
    <citation type="journal article" date="2017" name="Int. J. Parasitol.">
        <title>The genome of the protozoan parasite Cystoisospora suis and a reverse vaccinology approach to identify vaccine candidates.</title>
        <authorList>
            <person name="Palmieri N."/>
            <person name="Shrestha A."/>
            <person name="Ruttkowski B."/>
            <person name="Beck T."/>
            <person name="Vogl C."/>
            <person name="Tomley F."/>
            <person name="Blake D.P."/>
            <person name="Joachim A."/>
        </authorList>
    </citation>
    <scope>NUCLEOTIDE SEQUENCE [LARGE SCALE GENOMIC DNA]</scope>
    <source>
        <strain evidence="2 3">Wien I</strain>
    </source>
</reference>
<organism evidence="2 3">
    <name type="scientific">Cystoisospora suis</name>
    <dbReference type="NCBI Taxonomy" id="483139"/>
    <lineage>
        <taxon>Eukaryota</taxon>
        <taxon>Sar</taxon>
        <taxon>Alveolata</taxon>
        <taxon>Apicomplexa</taxon>
        <taxon>Conoidasida</taxon>
        <taxon>Coccidia</taxon>
        <taxon>Eucoccidiorida</taxon>
        <taxon>Eimeriorina</taxon>
        <taxon>Sarcocystidae</taxon>
        <taxon>Cystoisospora</taxon>
    </lineage>
</organism>
<feature type="compositionally biased region" description="Basic and acidic residues" evidence="1">
    <location>
        <begin position="170"/>
        <end position="192"/>
    </location>
</feature>
<feature type="compositionally biased region" description="Polar residues" evidence="1">
    <location>
        <begin position="66"/>
        <end position="76"/>
    </location>
</feature>
<evidence type="ECO:0000313" key="3">
    <source>
        <dbReference type="Proteomes" id="UP000221165"/>
    </source>
</evidence>
<dbReference type="RefSeq" id="XP_067923480.1">
    <property type="nucleotide sequence ID" value="XM_068064541.1"/>
</dbReference>
<dbReference type="AlphaFoldDB" id="A0A2C6KMU8"/>
<feature type="compositionally biased region" description="Basic and acidic residues" evidence="1">
    <location>
        <begin position="715"/>
        <end position="725"/>
    </location>
</feature>
<feature type="region of interest" description="Disordered" evidence="1">
    <location>
        <begin position="156"/>
        <end position="503"/>
    </location>
</feature>
<dbReference type="VEuPathDB" id="ToxoDB:CSUI_004349"/>
<dbReference type="Proteomes" id="UP000221165">
    <property type="component" value="Unassembled WGS sequence"/>
</dbReference>
<feature type="compositionally biased region" description="Gly residues" evidence="1">
    <location>
        <begin position="586"/>
        <end position="603"/>
    </location>
</feature>